<dbReference type="Gene3D" id="3.20.20.140">
    <property type="entry name" value="Metal-dependent hydrolases"/>
    <property type="match status" value="1"/>
</dbReference>
<gene>
    <name evidence="2" type="ORF">MAR_013212</name>
</gene>
<dbReference type="EMBL" id="CP111026">
    <property type="protein sequence ID" value="WAR27508.1"/>
    <property type="molecule type" value="Genomic_DNA"/>
</dbReference>
<dbReference type="InterPro" id="IPR001130">
    <property type="entry name" value="TatD-like"/>
</dbReference>
<protein>
    <submittedName>
        <fullName evidence="2">TATD2-like protein</fullName>
    </submittedName>
</protein>
<dbReference type="Pfam" id="PF01026">
    <property type="entry name" value="TatD_DNase"/>
    <property type="match status" value="1"/>
</dbReference>
<dbReference type="PANTHER" id="PTHR46363:SF1">
    <property type="entry name" value="DEOXYRIBONUCLEASE TATDN2-RELATED"/>
    <property type="match status" value="1"/>
</dbReference>
<reference evidence="2" key="1">
    <citation type="submission" date="2022-11" db="EMBL/GenBank/DDBJ databases">
        <title>Centuries of genome instability and evolution in soft-shell clam transmissible cancer (bioRxiv).</title>
        <authorList>
            <person name="Hart S.F.M."/>
            <person name="Yonemitsu M.A."/>
            <person name="Giersch R.M."/>
            <person name="Beal B.F."/>
            <person name="Arriagada G."/>
            <person name="Davis B.W."/>
            <person name="Ostrander E.A."/>
            <person name="Goff S.P."/>
            <person name="Metzger M.J."/>
        </authorList>
    </citation>
    <scope>NUCLEOTIDE SEQUENCE</scope>
    <source>
        <strain evidence="2">MELC-2E11</strain>
        <tissue evidence="2">Siphon/mantle</tissue>
    </source>
</reference>
<dbReference type="SUPFAM" id="SSF51556">
    <property type="entry name" value="Metallo-dependent hydrolases"/>
    <property type="match status" value="1"/>
</dbReference>
<organism evidence="2 3">
    <name type="scientific">Mya arenaria</name>
    <name type="common">Soft-shell clam</name>
    <dbReference type="NCBI Taxonomy" id="6604"/>
    <lineage>
        <taxon>Eukaryota</taxon>
        <taxon>Metazoa</taxon>
        <taxon>Spiralia</taxon>
        <taxon>Lophotrochozoa</taxon>
        <taxon>Mollusca</taxon>
        <taxon>Bivalvia</taxon>
        <taxon>Autobranchia</taxon>
        <taxon>Heteroconchia</taxon>
        <taxon>Euheterodonta</taxon>
        <taxon>Imparidentia</taxon>
        <taxon>Neoheterodontei</taxon>
        <taxon>Myida</taxon>
        <taxon>Myoidea</taxon>
        <taxon>Myidae</taxon>
        <taxon>Mya</taxon>
    </lineage>
</organism>
<proteinExistence type="inferred from homology"/>
<dbReference type="InterPro" id="IPR032466">
    <property type="entry name" value="Metal_Hydrolase"/>
</dbReference>
<comment type="similarity">
    <text evidence="1">Belongs to the metallo-dependent hydrolases superfamily. TatD-type hydrolase family.</text>
</comment>
<dbReference type="Proteomes" id="UP001164746">
    <property type="component" value="Chromosome 15"/>
</dbReference>
<evidence type="ECO:0000313" key="2">
    <source>
        <dbReference type="EMBL" id="WAR27508.1"/>
    </source>
</evidence>
<accession>A0ABY7FZ75</accession>
<evidence type="ECO:0000256" key="1">
    <source>
        <dbReference type="ARBA" id="ARBA00009275"/>
    </source>
</evidence>
<evidence type="ECO:0000313" key="3">
    <source>
        <dbReference type="Proteomes" id="UP001164746"/>
    </source>
</evidence>
<keyword evidence="3" id="KW-1185">Reference proteome</keyword>
<sequence>MNSYPTQLEVDRLRQQGVVVAVGINPKHAAELTEKDWSAFEAALALSGVSALGEVGLDYTSQSSTWGIQHAVLHRALGYLRPDRVLVLHNRRNNRNAGDDMLQLLFQLKGCIPTEQRIHLHCFAGSQYAVDQWTSHFSNIHFGYTAAFLNARENAIQALRNIDESRFLLETDSPYFGNDGNVWTKGSQLFWRNHFYSKARSKITPKTTEKRKRNVVTPTGKTPIQAVKMKNSCDKKQMVVLTRRSCKRLAQRLYITPPIASVAEELASCLLPTTTDASTQTTLTLPVNSDWADGHEHSDWVLFEPKKELKVFPMF</sequence>
<name>A0ABY7FZ75_MYAAR</name>
<dbReference type="PANTHER" id="PTHR46363">
    <property type="entry name" value="DEOXYRIBONUCLEASE TATDN2-RELATED"/>
    <property type="match status" value="1"/>
</dbReference>